<gene>
    <name evidence="2" type="ORF">NPRO_10350</name>
</gene>
<dbReference type="CDD" id="cd14727">
    <property type="entry name" value="ChanN-like"/>
    <property type="match status" value="1"/>
</dbReference>
<dbReference type="InterPro" id="IPR007314">
    <property type="entry name" value="Cofac_haem-bd_dom"/>
</dbReference>
<dbReference type="Gene3D" id="3.40.50.11550">
    <property type="match status" value="1"/>
</dbReference>
<feature type="domain" description="Haem-binding uptake Tiki superfamily ChaN" evidence="1">
    <location>
        <begin position="51"/>
        <end position="257"/>
    </location>
</feature>
<evidence type="ECO:0000313" key="3">
    <source>
        <dbReference type="Proteomes" id="UP000662873"/>
    </source>
</evidence>
<evidence type="ECO:0000259" key="1">
    <source>
        <dbReference type="Pfam" id="PF04187"/>
    </source>
</evidence>
<dbReference type="EMBL" id="AP021858">
    <property type="protein sequence ID" value="BBO23440.1"/>
    <property type="molecule type" value="Genomic_DNA"/>
</dbReference>
<protein>
    <submittedName>
        <fullName evidence="2">Haem-binding uptake, Tiki superfamily</fullName>
    </submittedName>
</protein>
<dbReference type="KEGG" id="npy:NPRO_10350"/>
<sequence>MLTALAPAAFLTAQAVNPLQLPIGRPGTLEVGLGEMRSTITGKLTSPDDVAAAADGHRFVYLGESHDRARHHEMQAAIVEALVRRDRTVIVGFEMFTRPVQDELNPWTLGWLSEDEFIERSQWKTQWGFDYGLYRPIFEAVRRNRLPMVALNVPRDWVRAVGRGGPSALTPEQSSQVPPLYLENSDHRSVFEALMGGHPVSGTQGENIYAAQVLWDEGMADTALKYLDRFPKSASTVFVVIAGSGHVMYGQGINYRIDRRTGERGVTVMMAEGEGPTRVARGIGEFVYVSQPES</sequence>
<reference evidence="2" key="1">
    <citation type="journal article" name="DNA Res.">
        <title>The physiological potential of anammox bacteria as revealed by their core genome structure.</title>
        <authorList>
            <person name="Okubo T."/>
            <person name="Toyoda A."/>
            <person name="Fukuhara K."/>
            <person name="Uchiyama I."/>
            <person name="Harigaya Y."/>
            <person name="Kuroiwa M."/>
            <person name="Suzuki T."/>
            <person name="Murakami Y."/>
            <person name="Suwa Y."/>
            <person name="Takami H."/>
        </authorList>
    </citation>
    <scope>NUCLEOTIDE SEQUENCE</scope>
    <source>
        <strain evidence="2">317325-2</strain>
    </source>
</reference>
<dbReference type="Proteomes" id="UP000662873">
    <property type="component" value="Chromosome"/>
</dbReference>
<dbReference type="AlphaFoldDB" id="A0A809R7D0"/>
<organism evidence="2 3">
    <name type="scientific">Candidatus Nitrosymbiomonas proteolyticus</name>
    <dbReference type="NCBI Taxonomy" id="2608984"/>
    <lineage>
        <taxon>Bacteria</taxon>
        <taxon>Bacillati</taxon>
        <taxon>Armatimonadota</taxon>
        <taxon>Armatimonadota incertae sedis</taxon>
        <taxon>Candidatus Nitrosymbiomonas</taxon>
    </lineage>
</organism>
<accession>A0A809R7D0</accession>
<name>A0A809R7D0_9BACT</name>
<proteinExistence type="predicted"/>
<evidence type="ECO:0000313" key="2">
    <source>
        <dbReference type="EMBL" id="BBO23440.1"/>
    </source>
</evidence>
<dbReference type="SUPFAM" id="SSF159501">
    <property type="entry name" value="EreA/ChaN-like"/>
    <property type="match status" value="1"/>
</dbReference>
<dbReference type="Pfam" id="PF04187">
    <property type="entry name" value="Cofac_haem_bdg"/>
    <property type="match status" value="1"/>
</dbReference>